<reference evidence="1 2" key="1">
    <citation type="submission" date="2019-02" db="EMBL/GenBank/DDBJ databases">
        <title>Genomic Encyclopedia of Type Strains, Phase IV (KMG-IV): sequencing the most valuable type-strain genomes for metagenomic binning, comparative biology and taxonomic classification.</title>
        <authorList>
            <person name="Goeker M."/>
        </authorList>
    </citation>
    <scope>NUCLEOTIDE SEQUENCE [LARGE SCALE GENOMIC DNA]</scope>
    <source>
        <strain evidence="1 2">DSM 17196</strain>
    </source>
</reference>
<comment type="caution">
    <text evidence="1">The sequence shown here is derived from an EMBL/GenBank/DDBJ whole genome shotgun (WGS) entry which is preliminary data.</text>
</comment>
<organism evidence="1 2">
    <name type="scientific">Aquimarina brevivitae</name>
    <dbReference type="NCBI Taxonomy" id="323412"/>
    <lineage>
        <taxon>Bacteria</taxon>
        <taxon>Pseudomonadati</taxon>
        <taxon>Bacteroidota</taxon>
        <taxon>Flavobacteriia</taxon>
        <taxon>Flavobacteriales</taxon>
        <taxon>Flavobacteriaceae</taxon>
        <taxon>Aquimarina</taxon>
    </lineage>
</organism>
<evidence type="ECO:0000313" key="2">
    <source>
        <dbReference type="Proteomes" id="UP000292262"/>
    </source>
</evidence>
<sequence>MLKHVMIFSSLIALLWIGSSFKAAHSSYWEYLGCSTVNYKLDRDVVKVTAKKGVFKKLKVKVTGGSINIHKMVVEYGNSKKEEISLRHHFNRSASTRVIDLIVNHRVIRDITFIYDTKNRSRRRGKVHIYGKH</sequence>
<proteinExistence type="predicted"/>
<name>A0A4Q7P1Q2_9FLAO</name>
<protein>
    <submittedName>
        <fullName evidence="1">Uncharacterized protein DUF2541</fullName>
    </submittedName>
</protein>
<dbReference type="AlphaFoldDB" id="A0A4Q7P1Q2"/>
<accession>A0A4Q7P1Q2</accession>
<evidence type="ECO:0000313" key="1">
    <source>
        <dbReference type="EMBL" id="RZS93781.1"/>
    </source>
</evidence>
<keyword evidence="2" id="KW-1185">Reference proteome</keyword>
<gene>
    <name evidence="1" type="ORF">EV197_2362</name>
</gene>
<dbReference type="Proteomes" id="UP000292262">
    <property type="component" value="Unassembled WGS sequence"/>
</dbReference>
<dbReference type="EMBL" id="SGXE01000002">
    <property type="protein sequence ID" value="RZS93781.1"/>
    <property type="molecule type" value="Genomic_DNA"/>
</dbReference>